<dbReference type="AlphaFoldDB" id="A0A7T2S7G8"/>
<protein>
    <submittedName>
        <fullName evidence="1">Phage tail protein</fullName>
    </submittedName>
</protein>
<dbReference type="PIRSF" id="PIRSF029208">
    <property type="entry name" value="Phage_tail_GPU"/>
    <property type="match status" value="1"/>
</dbReference>
<sequence length="154" mass="16959">MPMMTLGQFVFGLDTVAYQEMQRATDWRHPSNSRVGARPARQYVGQGDDTITFTGLFVPEFRGGRKTLDELRKMADAGSAYAMVNGAGDNLGAWVIQRLSENGSVFIKEGLPRRIDFTVELARVDDAQADPSGGTDGGTGGGDWDDGDFWDWWM</sequence>
<dbReference type="InterPro" id="IPR009734">
    <property type="entry name" value="Myoviridae_GpU"/>
</dbReference>
<evidence type="ECO:0000313" key="2">
    <source>
        <dbReference type="Proteomes" id="UP000594778"/>
    </source>
</evidence>
<proteinExistence type="predicted"/>
<dbReference type="EMBL" id="CP065668">
    <property type="protein sequence ID" value="QPS10299.1"/>
    <property type="molecule type" value="Genomic_DNA"/>
</dbReference>
<dbReference type="RefSeq" id="WP_197956852.1">
    <property type="nucleotide sequence ID" value="NZ_CP065668.1"/>
</dbReference>
<gene>
    <name evidence="1" type="ORF">I6G66_10005</name>
</gene>
<reference evidence="1 2" key="1">
    <citation type="submission" date="2020-12" db="EMBL/GenBank/DDBJ databases">
        <title>FDA dAtabase for Regulatory Grade micrObial Sequences (FDA-ARGOS): Supporting development and validation of Infectious Disease Dx tests.</title>
        <authorList>
            <person name="Sproer C."/>
            <person name="Gronow S."/>
            <person name="Severitt S."/>
            <person name="Schroder I."/>
            <person name="Tallon L."/>
            <person name="Sadzewicz L."/>
            <person name="Zhao X."/>
            <person name="Boylan J."/>
            <person name="Ott S."/>
            <person name="Bowen H."/>
            <person name="Vavikolanu K."/>
            <person name="Mehta A."/>
            <person name="Aluvathingal J."/>
            <person name="Nadendla S."/>
            <person name="Lowell S."/>
            <person name="Myers T."/>
            <person name="Yan Y."/>
            <person name="Sichtig H."/>
        </authorList>
    </citation>
    <scope>NUCLEOTIDE SEQUENCE [LARGE SCALE GENOMIC DNA]</scope>
    <source>
        <strain evidence="1 2">FDAARGOS_909</strain>
    </source>
</reference>
<dbReference type="Proteomes" id="UP000594778">
    <property type="component" value="Chromosome"/>
</dbReference>
<dbReference type="Pfam" id="PF06995">
    <property type="entry name" value="Phage_P2_GpU"/>
    <property type="match status" value="1"/>
</dbReference>
<organism evidence="1 2">
    <name type="scientific">Delftia acidovorans</name>
    <name type="common">Pseudomonas acidovorans</name>
    <name type="synonym">Comamonas acidovorans</name>
    <dbReference type="NCBI Taxonomy" id="80866"/>
    <lineage>
        <taxon>Bacteria</taxon>
        <taxon>Pseudomonadati</taxon>
        <taxon>Pseudomonadota</taxon>
        <taxon>Betaproteobacteria</taxon>
        <taxon>Burkholderiales</taxon>
        <taxon>Comamonadaceae</taxon>
        <taxon>Delftia</taxon>
    </lineage>
</organism>
<accession>A0A7T2S7G8</accession>
<dbReference type="InterPro" id="IPR016912">
    <property type="entry name" value="Phage_P2_GpU"/>
</dbReference>
<name>A0A7T2S7G8_DELAC</name>
<evidence type="ECO:0000313" key="1">
    <source>
        <dbReference type="EMBL" id="QPS10299.1"/>
    </source>
</evidence>